<organism evidence="2 3">
    <name type="scientific">Trypanosoma theileri</name>
    <dbReference type="NCBI Taxonomy" id="67003"/>
    <lineage>
        <taxon>Eukaryota</taxon>
        <taxon>Discoba</taxon>
        <taxon>Euglenozoa</taxon>
        <taxon>Kinetoplastea</taxon>
        <taxon>Metakinetoplastina</taxon>
        <taxon>Trypanosomatida</taxon>
        <taxon>Trypanosomatidae</taxon>
        <taxon>Trypanosoma</taxon>
    </lineage>
</organism>
<reference evidence="2 3" key="1">
    <citation type="submission" date="2017-03" db="EMBL/GenBank/DDBJ databases">
        <title>An alternative strategy for trypanosome survival in the mammalian bloodstream revealed through genome and transcriptome analysis of the ubiquitous bovine parasite Trypanosoma (Megatrypanum) theileri.</title>
        <authorList>
            <person name="Kelly S."/>
            <person name="Ivens A."/>
            <person name="Mott A."/>
            <person name="O'Neill E."/>
            <person name="Emms D."/>
            <person name="Macleod O."/>
            <person name="Voorheis P."/>
            <person name="Matthews J."/>
            <person name="Matthews K."/>
            <person name="Carrington M."/>
        </authorList>
    </citation>
    <scope>NUCLEOTIDE SEQUENCE [LARGE SCALE GENOMIC DNA]</scope>
    <source>
        <strain evidence="2">Edinburgh</strain>
    </source>
</reference>
<feature type="region of interest" description="Disordered" evidence="1">
    <location>
        <begin position="338"/>
        <end position="428"/>
    </location>
</feature>
<accession>A0A1X0NLJ9</accession>
<dbReference type="GeneID" id="39989308"/>
<dbReference type="EMBL" id="NBCO01000038">
    <property type="protein sequence ID" value="ORC85039.1"/>
    <property type="molecule type" value="Genomic_DNA"/>
</dbReference>
<dbReference type="STRING" id="67003.A0A1X0NLJ9"/>
<evidence type="ECO:0000313" key="2">
    <source>
        <dbReference type="EMBL" id="ORC85039.1"/>
    </source>
</evidence>
<evidence type="ECO:0008006" key="4">
    <source>
        <dbReference type="Google" id="ProtNLM"/>
    </source>
</evidence>
<dbReference type="Proteomes" id="UP000192257">
    <property type="component" value="Unassembled WGS sequence"/>
</dbReference>
<name>A0A1X0NLJ9_9TRYP</name>
<gene>
    <name evidence="2" type="ORF">TM35_000381140</name>
</gene>
<feature type="non-terminal residue" evidence="2">
    <location>
        <position position="1"/>
    </location>
</feature>
<proteinExistence type="predicted"/>
<dbReference type="AlphaFoldDB" id="A0A1X0NLJ9"/>
<dbReference type="OrthoDB" id="267969at2759"/>
<comment type="caution">
    <text evidence="2">The sequence shown here is derived from an EMBL/GenBank/DDBJ whole genome shotgun (WGS) entry which is preliminary data.</text>
</comment>
<feature type="region of interest" description="Disordered" evidence="1">
    <location>
        <begin position="1"/>
        <end position="99"/>
    </location>
</feature>
<feature type="compositionally biased region" description="Basic and acidic residues" evidence="1">
    <location>
        <begin position="231"/>
        <end position="300"/>
    </location>
</feature>
<evidence type="ECO:0000256" key="1">
    <source>
        <dbReference type="SAM" id="MobiDB-lite"/>
    </source>
</evidence>
<dbReference type="PANTHER" id="PTHR38758">
    <property type="entry name" value="PUTATIVE-RELATED"/>
    <property type="match status" value="1"/>
</dbReference>
<dbReference type="VEuPathDB" id="TriTrypDB:TM35_000381140"/>
<feature type="region of interest" description="Disordered" evidence="1">
    <location>
        <begin position="231"/>
        <end position="306"/>
    </location>
</feature>
<dbReference type="PANTHER" id="PTHR38758:SF1">
    <property type="entry name" value="PROTEIN, PUTATIVE-RELATED"/>
    <property type="match status" value="1"/>
</dbReference>
<feature type="region of interest" description="Disordered" evidence="1">
    <location>
        <begin position="849"/>
        <end position="870"/>
    </location>
</feature>
<evidence type="ECO:0000313" key="3">
    <source>
        <dbReference type="Proteomes" id="UP000192257"/>
    </source>
</evidence>
<protein>
    <recommendedName>
        <fullName evidence="4">Kinetoplast DNA-associated protein</fullName>
    </recommendedName>
</protein>
<sequence>HASETICNEARRKAVEEETRRKAEEEEEARRKAEQEARRKAEEEEARRKAEEEEARRKAEEEARRKAEEEARRKAEEEEEARRKAEEEEEAERKAVEEMHSGALKQKTVSVNLLSDICESVLSDALVHASETICNEARRKAVEEETRRAVEEMHSGALKQKAVTANLLSDICESVFSDALVLASKTICNEARRKAVEEETRRKAEEEEEARRKAEQEARRKAEEEEEARRKAEQEARRKAEEEEARRKAEEEEEARRKAEEEARRKAEEEEEARRKAEEEARRKAEEEEEAERKAVEEMHSGALKQKAVTVNLLSDICESVLSDAFAQASEAICNEARRKAVEEETRRKAEEEEEEARRKAEEEEEARRKAEQEEEARRKAEEEEEARRKAEQEEEARRKAEEEEEARRKAEQEEEARRKAEEEEEARRKAEEEARRKAEEEEAEHKEEEKNNRYRFVEGEDKCKNKDEGFLGGVDGVIRSSYEDPFSILESFDGAAGCGDSCMAHTCKPPHVGVVDRSLCRDALNKQKQVFDACEVLVSEWIRASFDLVEGKNTLGGVNRVPNLDAVSSASSDVYNNVATSCVVSSGNESSVISTKDNSVLVTGNSRDVSLTESKPSFATNVSGSFALTTGQGNNTNVVETVKVNPPVDYSLSVSSDGLRISPEKLPVLCVAPGTNKNMSSISAIEEAVTGYVVEMAGAAVEALGDPSALSYANIEMILRQGIFDAASAATGNPSDLTEEWRAGLRALAERIASDYVYFAWKLKLRKLDECLWHTEAFYTPEEIAERAVEVVSPRYSFESLQCSDVQFLTNHYVELARKGGLNESIYTEARLRENLFERRVDAAASPVLPFSPTSPSNRNNRSGGGRSMLTVDRRRAGLTQLVLGHALDNILEDIVADTTKWIASLVTK</sequence>
<dbReference type="RefSeq" id="XP_028879105.1">
    <property type="nucleotide sequence ID" value="XM_029029528.1"/>
</dbReference>
<keyword evidence="3" id="KW-1185">Reference proteome</keyword>